<dbReference type="AlphaFoldDB" id="A0A3B1CRX4"/>
<dbReference type="Gene3D" id="3.40.1370.10">
    <property type="match status" value="1"/>
</dbReference>
<evidence type="ECO:0000256" key="3">
    <source>
        <dbReference type="ARBA" id="ARBA00022884"/>
    </source>
</evidence>
<keyword evidence="2" id="KW-0699">rRNA-binding</keyword>
<accession>A0A3B1CRX4</accession>
<keyword evidence="4 8" id="KW-0689">Ribosomal protein</keyword>
<evidence type="ECO:0000256" key="5">
    <source>
        <dbReference type="ARBA" id="ARBA00023274"/>
    </source>
</evidence>
<proteinExistence type="inferred from homology"/>
<organism evidence="8">
    <name type="scientific">hydrothermal vent metagenome</name>
    <dbReference type="NCBI Taxonomy" id="652676"/>
    <lineage>
        <taxon>unclassified sequences</taxon>
        <taxon>metagenomes</taxon>
        <taxon>ecological metagenomes</taxon>
    </lineage>
</organism>
<dbReference type="SUPFAM" id="SSF52166">
    <property type="entry name" value="Ribosomal protein L4"/>
    <property type="match status" value="1"/>
</dbReference>
<protein>
    <recommendedName>
        <fullName evidence="6">Large ribosomal subunit protein uL4c</fullName>
    </recommendedName>
</protein>
<dbReference type="InterPro" id="IPR002136">
    <property type="entry name" value="Ribosomal_uL4"/>
</dbReference>
<feature type="compositionally biased region" description="Basic residues" evidence="7">
    <location>
        <begin position="60"/>
        <end position="71"/>
    </location>
</feature>
<dbReference type="InterPro" id="IPR023574">
    <property type="entry name" value="Ribosomal_uL4_dom_sf"/>
</dbReference>
<dbReference type="GO" id="GO:1990904">
    <property type="term" value="C:ribonucleoprotein complex"/>
    <property type="evidence" value="ECO:0007669"/>
    <property type="project" value="UniProtKB-KW"/>
</dbReference>
<dbReference type="Pfam" id="PF00573">
    <property type="entry name" value="Ribosomal_L4"/>
    <property type="match status" value="1"/>
</dbReference>
<dbReference type="EMBL" id="UOGF01000028">
    <property type="protein sequence ID" value="VAX27413.1"/>
    <property type="molecule type" value="Genomic_DNA"/>
</dbReference>
<evidence type="ECO:0000256" key="6">
    <source>
        <dbReference type="ARBA" id="ARBA00035208"/>
    </source>
</evidence>
<dbReference type="HAMAP" id="MF_01328_B">
    <property type="entry name" value="Ribosomal_uL4_B"/>
    <property type="match status" value="1"/>
</dbReference>
<dbReference type="GO" id="GO:0019843">
    <property type="term" value="F:rRNA binding"/>
    <property type="evidence" value="ECO:0007669"/>
    <property type="project" value="UniProtKB-KW"/>
</dbReference>
<dbReference type="GO" id="GO:0005840">
    <property type="term" value="C:ribosome"/>
    <property type="evidence" value="ECO:0007669"/>
    <property type="project" value="UniProtKB-KW"/>
</dbReference>
<keyword evidence="3" id="KW-0694">RNA-binding</keyword>
<evidence type="ECO:0000256" key="2">
    <source>
        <dbReference type="ARBA" id="ARBA00022730"/>
    </source>
</evidence>
<feature type="compositionally biased region" description="Polar residues" evidence="7">
    <location>
        <begin position="43"/>
        <end position="54"/>
    </location>
</feature>
<reference evidence="8" key="1">
    <citation type="submission" date="2018-06" db="EMBL/GenBank/DDBJ databases">
        <authorList>
            <person name="Zhirakovskaya E."/>
        </authorList>
    </citation>
    <scope>NUCLEOTIDE SEQUENCE</scope>
</reference>
<dbReference type="InterPro" id="IPR013005">
    <property type="entry name" value="Ribosomal_uL4-like"/>
</dbReference>
<comment type="similarity">
    <text evidence="1">Belongs to the universal ribosomal protein uL4 family.</text>
</comment>
<name>A0A3B1CRX4_9ZZZZ</name>
<evidence type="ECO:0000313" key="8">
    <source>
        <dbReference type="EMBL" id="VAX27413.1"/>
    </source>
</evidence>
<dbReference type="PANTHER" id="PTHR10746">
    <property type="entry name" value="50S RIBOSOMAL PROTEIN L4"/>
    <property type="match status" value="1"/>
</dbReference>
<dbReference type="PANTHER" id="PTHR10746:SF17">
    <property type="entry name" value="LARGE RIBOSOMAL SUBUNIT PROTEIN UL4C"/>
    <property type="match status" value="1"/>
</dbReference>
<keyword evidence="5" id="KW-0687">Ribonucleoprotein</keyword>
<evidence type="ECO:0000256" key="4">
    <source>
        <dbReference type="ARBA" id="ARBA00022980"/>
    </source>
</evidence>
<dbReference type="NCBIfam" id="TIGR03953">
    <property type="entry name" value="rplD_bact"/>
    <property type="match status" value="1"/>
</dbReference>
<evidence type="ECO:0000256" key="1">
    <source>
        <dbReference type="ARBA" id="ARBA00010528"/>
    </source>
</evidence>
<feature type="region of interest" description="Disordered" evidence="7">
    <location>
        <begin position="43"/>
        <end position="87"/>
    </location>
</feature>
<dbReference type="GO" id="GO:0006412">
    <property type="term" value="P:translation"/>
    <property type="evidence" value="ECO:0007669"/>
    <property type="project" value="InterPro"/>
</dbReference>
<evidence type="ECO:0000256" key="7">
    <source>
        <dbReference type="SAM" id="MobiDB-lite"/>
    </source>
</evidence>
<sequence>MLEVDVKNSHNEKMGTVTLDAQVFGAPVVPELLHEVVQMQRASMRQGTAATKTKGNVRGGGKKPWRQKGTGRARAGSTRSPIWRGGGTTFGPRPRSYAYSIPKKKARKALFSALSSKVAEGALVVLEEWSFSEVKTRAMLRLMDKLALSGRILIAVSQKDDDLVRMSGNIPNLKLIEIRNLDVYSLLLNETLLITQRDLARLVEVWGKS</sequence>
<gene>
    <name evidence="8" type="ORF">MNBD_NITROSPIRAE01-2247</name>
</gene>
<dbReference type="GO" id="GO:0003735">
    <property type="term" value="F:structural constituent of ribosome"/>
    <property type="evidence" value="ECO:0007669"/>
    <property type="project" value="InterPro"/>
</dbReference>